<reference evidence="2" key="1">
    <citation type="journal article" date="2019" name="Int. J. Syst. Evol. Microbiol.">
        <title>The Global Catalogue of Microorganisms (GCM) 10K type strain sequencing project: providing services to taxonomists for standard genome sequencing and annotation.</title>
        <authorList>
            <consortium name="The Broad Institute Genomics Platform"/>
            <consortium name="The Broad Institute Genome Sequencing Center for Infectious Disease"/>
            <person name="Wu L."/>
            <person name="Ma J."/>
        </authorList>
    </citation>
    <scope>NUCLEOTIDE SEQUENCE [LARGE SCALE GENOMIC DNA]</scope>
    <source>
        <strain evidence="2">JCM 17326</strain>
    </source>
</reference>
<evidence type="ECO:0000313" key="1">
    <source>
        <dbReference type="EMBL" id="GAA3559835.1"/>
    </source>
</evidence>
<proteinExistence type="predicted"/>
<keyword evidence="2" id="KW-1185">Reference proteome</keyword>
<evidence type="ECO:0000313" key="2">
    <source>
        <dbReference type="Proteomes" id="UP001500630"/>
    </source>
</evidence>
<accession>A0ABP6X145</accession>
<dbReference type="EMBL" id="BAABDQ010000009">
    <property type="protein sequence ID" value="GAA3559835.1"/>
    <property type="molecule type" value="Genomic_DNA"/>
</dbReference>
<gene>
    <name evidence="1" type="ORF">GCM10022419_045560</name>
</gene>
<protein>
    <recommendedName>
        <fullName evidence="3">DUF721 domain-containing protein</fullName>
    </recommendedName>
</protein>
<organism evidence="1 2">
    <name type="scientific">Nonomuraea rosea</name>
    <dbReference type="NCBI Taxonomy" id="638574"/>
    <lineage>
        <taxon>Bacteria</taxon>
        <taxon>Bacillati</taxon>
        <taxon>Actinomycetota</taxon>
        <taxon>Actinomycetes</taxon>
        <taxon>Streptosporangiales</taxon>
        <taxon>Streptosporangiaceae</taxon>
        <taxon>Nonomuraea</taxon>
    </lineage>
</organism>
<dbReference type="Proteomes" id="UP001500630">
    <property type="component" value="Unassembled WGS sequence"/>
</dbReference>
<name>A0ABP6X145_9ACTN</name>
<comment type="caution">
    <text evidence="1">The sequence shown here is derived from an EMBL/GenBank/DDBJ whole genome shotgun (WGS) entry which is preliminary data.</text>
</comment>
<evidence type="ECO:0008006" key="3">
    <source>
        <dbReference type="Google" id="ProtNLM"/>
    </source>
</evidence>
<sequence length="99" mass="10949">MAATSSVVRQMHSDASFLGEFSGRVKSAFDGTGPLLLGDAWREVFRASRRVAALVVVRRRAGDLQIRRPERLREALSRPFVAVRLPPGSRIGLKMTVMV</sequence>